<sequence length="602" mass="68507">MPRPAPYRQRLQRIRILFFVWFSIVGSYLLITHADHTILPGLTSFKFSTESLDRYAYANEDPMGMMSSDADERGEGETIWEPPTRTLLVAKRLIDSGREHCADWTAPVYDEEMRGRRDSLCWKDTHHRQIKGYLNRAAVDKTYRDLSWHNELIQSNIQSFSNLLNCLPYLGTNVMPEDCHDNMLAVIVTHDWWIDMALKNGSNSGEAVWLHTVVDTLQEENTTIISLSHWNYKALILLHNAMPDVITSIFAADFLVTSCAADPRCRADFPPDSPEVDAVPQEERGTIPSWKMLAVTYWGARPPNHTKTATEFGNRHGDGFAFNPLGNQWTISPFPYPNHTYIPMSLEKACTQIDVIPQSERKDQVTVLGKLFQYFYPHRTGAALPLEVWSSFKEQTLLKPIANARTLKDEDVETDTPEGIVNRGPVSMEEYNDQVAHSRAYLGIGRPDISPSPYVALCAGVPVILPYYGDTPVLEGWDLYHPDKAQHGPAASIGAPYVYSYHKDDVSGLYAAVRAARDNPIERYIPDDMRYEHVHSEILNLLNTDWHARAQQVENERQLRGEPRQALVPTYVVERMFQRGNGRRLDEDGEVSKVPPRSRAEI</sequence>
<accession>A0A8H3TXB4</accession>
<keyword evidence="2" id="KW-0812">Transmembrane</keyword>
<keyword evidence="2" id="KW-0472">Membrane</keyword>
<protein>
    <submittedName>
        <fullName evidence="3">Uncharacterized protein</fullName>
    </submittedName>
</protein>
<evidence type="ECO:0000256" key="2">
    <source>
        <dbReference type="SAM" id="Phobius"/>
    </source>
</evidence>
<dbReference type="AlphaFoldDB" id="A0A8H3TXB4"/>
<dbReference type="OrthoDB" id="2113294at2759"/>
<keyword evidence="4" id="KW-1185">Reference proteome</keyword>
<evidence type="ECO:0000313" key="3">
    <source>
        <dbReference type="EMBL" id="GHJ88817.1"/>
    </source>
</evidence>
<evidence type="ECO:0000256" key="1">
    <source>
        <dbReference type="SAM" id="MobiDB-lite"/>
    </source>
</evidence>
<gene>
    <name evidence="3" type="ORF">NliqN6_5219</name>
</gene>
<keyword evidence="2" id="KW-1133">Transmembrane helix</keyword>
<reference evidence="3" key="1">
    <citation type="submission" date="2020-07" db="EMBL/GenBank/DDBJ databases">
        <title>Draft Genome Sequence of a Deep-Sea Yeast, Naganishia (Cryptococcus) liquefaciens strain N6.</title>
        <authorList>
            <person name="Han Y.W."/>
            <person name="Kajitani R."/>
            <person name="Morimoto H."/>
            <person name="Parhat M."/>
            <person name="Tsubouchi H."/>
            <person name="Bakenova O."/>
            <person name="Ogata M."/>
            <person name="Argunhan B."/>
            <person name="Aoki R."/>
            <person name="Kajiwara S."/>
            <person name="Itoh T."/>
            <person name="Iwasaki H."/>
        </authorList>
    </citation>
    <scope>NUCLEOTIDE SEQUENCE</scope>
    <source>
        <strain evidence="3">N6</strain>
    </source>
</reference>
<feature type="transmembrane region" description="Helical" evidence="2">
    <location>
        <begin position="12"/>
        <end position="31"/>
    </location>
</feature>
<comment type="caution">
    <text evidence="3">The sequence shown here is derived from an EMBL/GenBank/DDBJ whole genome shotgun (WGS) entry which is preliminary data.</text>
</comment>
<organism evidence="3 4">
    <name type="scientific">Naganishia liquefaciens</name>
    <dbReference type="NCBI Taxonomy" id="104408"/>
    <lineage>
        <taxon>Eukaryota</taxon>
        <taxon>Fungi</taxon>
        <taxon>Dikarya</taxon>
        <taxon>Basidiomycota</taxon>
        <taxon>Agaricomycotina</taxon>
        <taxon>Tremellomycetes</taxon>
        <taxon>Filobasidiales</taxon>
        <taxon>Filobasidiaceae</taxon>
        <taxon>Naganishia</taxon>
    </lineage>
</organism>
<feature type="region of interest" description="Disordered" evidence="1">
    <location>
        <begin position="583"/>
        <end position="602"/>
    </location>
</feature>
<dbReference type="Proteomes" id="UP000620104">
    <property type="component" value="Unassembled WGS sequence"/>
</dbReference>
<proteinExistence type="predicted"/>
<evidence type="ECO:0000313" key="4">
    <source>
        <dbReference type="Proteomes" id="UP000620104"/>
    </source>
</evidence>
<dbReference type="EMBL" id="BLZA01000032">
    <property type="protein sequence ID" value="GHJ88817.1"/>
    <property type="molecule type" value="Genomic_DNA"/>
</dbReference>
<name>A0A8H3TXB4_9TREE</name>